<dbReference type="InterPro" id="IPR051774">
    <property type="entry name" value="Sperm-specific_class_P"/>
</dbReference>
<feature type="compositionally biased region" description="Basic residues" evidence="2">
    <location>
        <begin position="1"/>
        <end position="10"/>
    </location>
</feature>
<evidence type="ECO:0000256" key="1">
    <source>
        <dbReference type="RuleBase" id="RU003425"/>
    </source>
</evidence>
<dbReference type="InterPro" id="IPR013783">
    <property type="entry name" value="Ig-like_fold"/>
</dbReference>
<dbReference type="InterPro" id="IPR000535">
    <property type="entry name" value="MSP_dom"/>
</dbReference>
<gene>
    <name evidence="4" type="ORF">MSPICULIGERA_LOCUS24506</name>
</gene>
<feature type="domain" description="MSP" evidence="3">
    <location>
        <begin position="137"/>
        <end position="249"/>
    </location>
</feature>
<dbReference type="Pfam" id="PF00635">
    <property type="entry name" value="Motile_Sperm"/>
    <property type="match status" value="1"/>
</dbReference>
<feature type="region of interest" description="Disordered" evidence="2">
    <location>
        <begin position="1"/>
        <end position="103"/>
    </location>
</feature>
<name>A0AA36DFY6_9BILA</name>
<feature type="compositionally biased region" description="Low complexity" evidence="2">
    <location>
        <begin position="53"/>
        <end position="76"/>
    </location>
</feature>
<dbReference type="EMBL" id="CATQJA010002708">
    <property type="protein sequence ID" value="CAJ0586502.1"/>
    <property type="molecule type" value="Genomic_DNA"/>
</dbReference>
<dbReference type="SUPFAM" id="SSF49354">
    <property type="entry name" value="PapD-like"/>
    <property type="match status" value="1"/>
</dbReference>
<accession>A0AA36DFY6</accession>
<sequence>MTKKDSKKSLRPGSKSARSTASKRRSASRKAGSKSSRSAKSSKSAKSRKAKSSKGPSSKSGRKSGSASSKKSTSASRRQKKSLGAGLATAVDKSNKSDKEKCKTAVCPSDKETKVDVAAQAKELQDKVGGAAPKTVEMRMQPAELVWKQNGGVKQVHIVNNSKERRAVKVKCTDNLLYRVHPVCGFVDPGESYKVEVLRNNGSTKSDVLLFMTTKAGEQKEARECFADKAQQNEMLVLPMLPEKDDVAV</sequence>
<dbReference type="PANTHER" id="PTHR22947:SF12">
    <property type="entry name" value="MAJOR SPERM PROTEIN"/>
    <property type="match status" value="1"/>
</dbReference>
<proteinExistence type="predicted"/>
<dbReference type="Gene3D" id="2.60.40.10">
    <property type="entry name" value="Immunoglobulins"/>
    <property type="match status" value="1"/>
</dbReference>
<comment type="caution">
    <text evidence="4">The sequence shown here is derived from an EMBL/GenBank/DDBJ whole genome shotgun (WGS) entry which is preliminary data.</text>
</comment>
<keyword evidence="5" id="KW-1185">Reference proteome</keyword>
<evidence type="ECO:0000256" key="2">
    <source>
        <dbReference type="SAM" id="MobiDB-lite"/>
    </source>
</evidence>
<keyword evidence="1" id="KW-0206">Cytoskeleton</keyword>
<feature type="non-terminal residue" evidence="4">
    <location>
        <position position="249"/>
    </location>
</feature>
<evidence type="ECO:0000313" key="5">
    <source>
        <dbReference type="Proteomes" id="UP001177023"/>
    </source>
</evidence>
<reference evidence="4" key="1">
    <citation type="submission" date="2023-06" db="EMBL/GenBank/DDBJ databases">
        <authorList>
            <person name="Delattre M."/>
        </authorList>
    </citation>
    <scope>NUCLEOTIDE SEQUENCE</scope>
    <source>
        <strain evidence="4">AF72</strain>
    </source>
</reference>
<protein>
    <recommendedName>
        <fullName evidence="1">Major sperm protein</fullName>
    </recommendedName>
</protein>
<comment type="function">
    <text evidence="1">Central component in molecular interactions underlying sperm crawling. Forms an extensive filament system that extends from sperm villipoda, along the leading edge of the pseudopod.</text>
</comment>
<dbReference type="AlphaFoldDB" id="A0AA36DFY6"/>
<evidence type="ECO:0000259" key="3">
    <source>
        <dbReference type="PROSITE" id="PS50202"/>
    </source>
</evidence>
<dbReference type="Proteomes" id="UP001177023">
    <property type="component" value="Unassembled WGS sequence"/>
</dbReference>
<feature type="compositionally biased region" description="Basic residues" evidence="2">
    <location>
        <begin position="21"/>
        <end position="32"/>
    </location>
</feature>
<feature type="compositionally biased region" description="Basic and acidic residues" evidence="2">
    <location>
        <begin position="93"/>
        <end position="103"/>
    </location>
</feature>
<dbReference type="InterPro" id="IPR008962">
    <property type="entry name" value="PapD-like_sf"/>
</dbReference>
<dbReference type="PANTHER" id="PTHR22947">
    <property type="entry name" value="MAJOR SPERM PROTEIN"/>
    <property type="match status" value="1"/>
</dbReference>
<organism evidence="4 5">
    <name type="scientific">Mesorhabditis spiculigera</name>
    <dbReference type="NCBI Taxonomy" id="96644"/>
    <lineage>
        <taxon>Eukaryota</taxon>
        <taxon>Metazoa</taxon>
        <taxon>Ecdysozoa</taxon>
        <taxon>Nematoda</taxon>
        <taxon>Chromadorea</taxon>
        <taxon>Rhabditida</taxon>
        <taxon>Rhabditina</taxon>
        <taxon>Rhabditomorpha</taxon>
        <taxon>Rhabditoidea</taxon>
        <taxon>Rhabditidae</taxon>
        <taxon>Mesorhabditinae</taxon>
        <taxon>Mesorhabditis</taxon>
    </lineage>
</organism>
<keyword evidence="1" id="KW-0963">Cytoplasm</keyword>
<feature type="compositionally biased region" description="Basic residues" evidence="2">
    <location>
        <begin position="43"/>
        <end position="52"/>
    </location>
</feature>
<dbReference type="PROSITE" id="PS50202">
    <property type="entry name" value="MSP"/>
    <property type="match status" value="1"/>
</dbReference>
<evidence type="ECO:0000313" key="4">
    <source>
        <dbReference type="EMBL" id="CAJ0586502.1"/>
    </source>
</evidence>
<feature type="compositionally biased region" description="Low complexity" evidence="2">
    <location>
        <begin position="33"/>
        <end position="42"/>
    </location>
</feature>